<comment type="caution">
    <text evidence="1">The sequence shown here is derived from an EMBL/GenBank/DDBJ whole genome shotgun (WGS) entry which is preliminary data.</text>
</comment>
<accession>A0A8J4BPF0</accession>
<evidence type="ECO:0000313" key="1">
    <source>
        <dbReference type="EMBL" id="GIL62813.1"/>
    </source>
</evidence>
<name>A0A8J4BPF0_9CHLO</name>
<keyword evidence="2" id="KW-1185">Reference proteome</keyword>
<evidence type="ECO:0000313" key="2">
    <source>
        <dbReference type="Proteomes" id="UP000747399"/>
    </source>
</evidence>
<protein>
    <submittedName>
        <fullName evidence="1">Uncharacterized protein</fullName>
    </submittedName>
</protein>
<dbReference type="Proteomes" id="UP000747399">
    <property type="component" value="Unassembled WGS sequence"/>
</dbReference>
<dbReference type="EMBL" id="BNCO01000053">
    <property type="protein sequence ID" value="GIL62813.1"/>
    <property type="molecule type" value="Genomic_DNA"/>
</dbReference>
<gene>
    <name evidence="1" type="ORF">Vafri_16989</name>
</gene>
<sequence length="228" mass="25545">MKTNHMCCRSRSTMAESGGIANVARKPRVWRSTPNKPIDRCPSYSQLRAASSKTSLPKAFESEQRASEEAISWDYIYVGRMPLVGFEAVSAIILLTNLLPASLSQWLPLHSFVALGSSRNPEECMVIDFLPERPTHPTTVLALASGGSVPGQLRVRQLRGWLRGASVQTRFEMKLEMPLTDEGARCAVEVFNSRWDPELRLLHNDCRHYTAALLTHLSSKQYGIEDLF</sequence>
<reference evidence="1" key="1">
    <citation type="journal article" date="2021" name="Proc. Natl. Acad. Sci. U.S.A.">
        <title>Three genomes in the algal genus Volvox reveal the fate of a haploid sex-determining region after a transition to homothallism.</title>
        <authorList>
            <person name="Yamamoto K."/>
            <person name="Hamaji T."/>
            <person name="Kawai-Toyooka H."/>
            <person name="Matsuzaki R."/>
            <person name="Takahashi F."/>
            <person name="Nishimura Y."/>
            <person name="Kawachi M."/>
            <person name="Noguchi H."/>
            <person name="Minakuchi Y."/>
            <person name="Umen J.G."/>
            <person name="Toyoda A."/>
            <person name="Nozaki H."/>
        </authorList>
    </citation>
    <scope>NUCLEOTIDE SEQUENCE</scope>
    <source>
        <strain evidence="1">NIES-3780</strain>
    </source>
</reference>
<dbReference type="PANTHER" id="PTHR36342">
    <property type="entry name" value="PTB DOMAIN ENGULFMENT ADAPTER"/>
    <property type="match status" value="1"/>
</dbReference>
<proteinExistence type="predicted"/>
<dbReference type="PANTHER" id="PTHR36342:SF1">
    <property type="entry name" value="PTB DOMAIN ENGULFMENT ADAPTER"/>
    <property type="match status" value="1"/>
</dbReference>
<organism evidence="1 2">
    <name type="scientific">Volvox africanus</name>
    <dbReference type="NCBI Taxonomy" id="51714"/>
    <lineage>
        <taxon>Eukaryota</taxon>
        <taxon>Viridiplantae</taxon>
        <taxon>Chlorophyta</taxon>
        <taxon>core chlorophytes</taxon>
        <taxon>Chlorophyceae</taxon>
        <taxon>CS clade</taxon>
        <taxon>Chlamydomonadales</taxon>
        <taxon>Volvocaceae</taxon>
        <taxon>Volvox</taxon>
    </lineage>
</organism>
<dbReference type="AlphaFoldDB" id="A0A8J4BPF0"/>